<dbReference type="SUPFAM" id="SSF57903">
    <property type="entry name" value="FYVE/PHD zinc finger"/>
    <property type="match status" value="1"/>
</dbReference>
<dbReference type="VEuPathDB" id="FungiDB:H310_11204"/>
<keyword evidence="2 4" id="KW-0863">Zinc-finger</keyword>
<evidence type="ECO:0000256" key="5">
    <source>
        <dbReference type="SAM" id="MobiDB-lite"/>
    </source>
</evidence>
<evidence type="ECO:0000256" key="2">
    <source>
        <dbReference type="ARBA" id="ARBA00022771"/>
    </source>
</evidence>
<keyword evidence="1" id="KW-0479">Metal-binding</keyword>
<dbReference type="Gene3D" id="3.30.40.10">
    <property type="entry name" value="Zinc/RING finger domain, C3HC4 (zinc finger)"/>
    <property type="match status" value="1"/>
</dbReference>
<keyword evidence="3" id="KW-0862">Zinc</keyword>
<evidence type="ECO:0000313" key="8">
    <source>
        <dbReference type="Proteomes" id="UP000285060"/>
    </source>
</evidence>
<dbReference type="EMBL" id="QUSY01000448">
    <property type="protein sequence ID" value="RHY29382.1"/>
    <property type="molecule type" value="Genomic_DNA"/>
</dbReference>
<feature type="region of interest" description="Disordered" evidence="5">
    <location>
        <begin position="408"/>
        <end position="427"/>
    </location>
</feature>
<dbReference type="PANTHER" id="PTHR13510:SF44">
    <property type="entry name" value="RABENOSYN-5"/>
    <property type="match status" value="1"/>
</dbReference>
<dbReference type="InterPro" id="IPR017455">
    <property type="entry name" value="Znf_FYVE-rel"/>
</dbReference>
<dbReference type="InterPro" id="IPR000306">
    <property type="entry name" value="Znf_FYVE"/>
</dbReference>
<evidence type="ECO:0000256" key="4">
    <source>
        <dbReference type="PROSITE-ProRule" id="PRU00091"/>
    </source>
</evidence>
<proteinExistence type="predicted"/>
<dbReference type="PROSITE" id="PS50178">
    <property type="entry name" value="ZF_FYVE"/>
    <property type="match status" value="1"/>
</dbReference>
<evidence type="ECO:0000256" key="3">
    <source>
        <dbReference type="ARBA" id="ARBA00022833"/>
    </source>
</evidence>
<dbReference type="InterPro" id="IPR052727">
    <property type="entry name" value="Rab4/Rab5_effector"/>
</dbReference>
<accession>A0A3R6VAJ7</accession>
<dbReference type="AlphaFoldDB" id="A0A3R6VAJ7"/>
<feature type="domain" description="FYVE-type" evidence="6">
    <location>
        <begin position="293"/>
        <end position="355"/>
    </location>
</feature>
<sequence>MVHLATMRGCHDARVAVIFHLRRRRMPHDASMTMSKSTSFVLDEDQYRKWKYQLRDTVVQAMQSSPASREADAKFEGYRLASSDRHAAVRVFKRKATQIKQHKRSPFVEVLSISTFDTMTLDDFAYIFHNASPAEHRNHMAMMYPHRFVDGAILNTTLSSCDEDPFLWFGVKSITMHLDLTVGNRCATYVEYSGTTADREGHKVLFVVRESFSAWSQSPQHFTFKEYFLLTQLHDFRVEGVHYYHADPKGAYPSFLFNKQAVQHGQILEHMPHFFRQKWLLAHPPQRPHHTSTIPVALCASCNASIIKAKPAKRHLCRACGHTVCTKCVVWASEASPHIGATKVAVCKKCYVAASQVLPYKRQLQLQSNIRLFDGAMSATATVAPNADDDSLRDNVAQDLLPVPAFREVPSASSSDKKAGGRESNLTCRTTAQSEDYVLSPSYEPSIVSCDSDDDDDLMASFIRVNQGLEAQKQLMHQMLRQFAKARPGFHGRP</sequence>
<dbReference type="Proteomes" id="UP000285060">
    <property type="component" value="Unassembled WGS sequence"/>
</dbReference>
<dbReference type="GO" id="GO:0008270">
    <property type="term" value="F:zinc ion binding"/>
    <property type="evidence" value="ECO:0007669"/>
    <property type="project" value="UniProtKB-KW"/>
</dbReference>
<gene>
    <name evidence="7" type="ORF">DYB32_005181</name>
</gene>
<dbReference type="InterPro" id="IPR011011">
    <property type="entry name" value="Znf_FYVE_PHD"/>
</dbReference>
<name>A0A3R6VAJ7_9STRA</name>
<dbReference type="InterPro" id="IPR017907">
    <property type="entry name" value="Znf_RING_CS"/>
</dbReference>
<dbReference type="Pfam" id="PF01363">
    <property type="entry name" value="FYVE"/>
    <property type="match status" value="1"/>
</dbReference>
<dbReference type="InterPro" id="IPR013083">
    <property type="entry name" value="Znf_RING/FYVE/PHD"/>
</dbReference>
<keyword evidence="8" id="KW-1185">Reference proteome</keyword>
<evidence type="ECO:0000259" key="6">
    <source>
        <dbReference type="PROSITE" id="PS50178"/>
    </source>
</evidence>
<evidence type="ECO:0000313" key="7">
    <source>
        <dbReference type="EMBL" id="RHY29382.1"/>
    </source>
</evidence>
<evidence type="ECO:0000256" key="1">
    <source>
        <dbReference type="ARBA" id="ARBA00022723"/>
    </source>
</evidence>
<organism evidence="7 8">
    <name type="scientific">Aphanomyces invadans</name>
    <dbReference type="NCBI Taxonomy" id="157072"/>
    <lineage>
        <taxon>Eukaryota</taxon>
        <taxon>Sar</taxon>
        <taxon>Stramenopiles</taxon>
        <taxon>Oomycota</taxon>
        <taxon>Saprolegniomycetes</taxon>
        <taxon>Saprolegniales</taxon>
        <taxon>Verrucalvaceae</taxon>
        <taxon>Aphanomyces</taxon>
    </lineage>
</organism>
<reference evidence="7 8" key="1">
    <citation type="submission" date="2018-08" db="EMBL/GenBank/DDBJ databases">
        <title>Aphanomyces genome sequencing and annotation.</title>
        <authorList>
            <person name="Minardi D."/>
            <person name="Oidtmann B."/>
            <person name="Van Der Giezen M."/>
            <person name="Studholme D.J."/>
        </authorList>
    </citation>
    <scope>NUCLEOTIDE SEQUENCE [LARGE SCALE GENOMIC DNA]</scope>
    <source>
        <strain evidence="7 8">NJM0002</strain>
    </source>
</reference>
<dbReference type="PANTHER" id="PTHR13510">
    <property type="entry name" value="FYVE-FINGER-CONTAINING RAB5 EFFECTOR PROTEIN RABENOSYN-5-RELATED"/>
    <property type="match status" value="1"/>
</dbReference>
<protein>
    <recommendedName>
        <fullName evidence="6">FYVE-type domain-containing protein</fullName>
    </recommendedName>
</protein>
<dbReference type="CDD" id="cd00065">
    <property type="entry name" value="FYVE_like_SF"/>
    <property type="match status" value="1"/>
</dbReference>
<comment type="caution">
    <text evidence="7">The sequence shown here is derived from an EMBL/GenBank/DDBJ whole genome shotgun (WGS) entry which is preliminary data.</text>
</comment>
<dbReference type="PROSITE" id="PS00518">
    <property type="entry name" value="ZF_RING_1"/>
    <property type="match status" value="1"/>
</dbReference>